<sequence>MNSQRSFLSTRSSGACAYPRHGGVFDELIIISKTAKPACSEGFEKRHRKFTLGNIINSPCPVVLEKLSEAKKLGVPTLRRDF</sequence>
<gene>
    <name evidence="1" type="ORF">A3I30_03020</name>
</gene>
<organism evidence="1 2">
    <name type="scientific">Candidatus Azambacteria bacterium RIFCSPLOWO2_02_FULL_44_14</name>
    <dbReference type="NCBI Taxonomy" id="1797306"/>
    <lineage>
        <taxon>Bacteria</taxon>
        <taxon>Candidatus Azamiibacteriota</taxon>
    </lineage>
</organism>
<proteinExistence type="predicted"/>
<comment type="caution">
    <text evidence="1">The sequence shown here is derived from an EMBL/GenBank/DDBJ whole genome shotgun (WGS) entry which is preliminary data.</text>
</comment>
<evidence type="ECO:0000313" key="2">
    <source>
        <dbReference type="Proteomes" id="UP000177197"/>
    </source>
</evidence>
<reference evidence="1 2" key="1">
    <citation type="journal article" date="2016" name="Nat. Commun.">
        <title>Thousands of microbial genomes shed light on interconnected biogeochemical processes in an aquifer system.</title>
        <authorList>
            <person name="Anantharaman K."/>
            <person name="Brown C.T."/>
            <person name="Hug L.A."/>
            <person name="Sharon I."/>
            <person name="Castelle C.J."/>
            <person name="Probst A.J."/>
            <person name="Thomas B.C."/>
            <person name="Singh A."/>
            <person name="Wilkins M.J."/>
            <person name="Karaoz U."/>
            <person name="Brodie E.L."/>
            <person name="Williams K.H."/>
            <person name="Hubbard S.S."/>
            <person name="Banfield J.F."/>
        </authorList>
    </citation>
    <scope>NUCLEOTIDE SEQUENCE [LARGE SCALE GENOMIC DNA]</scope>
</reference>
<name>A0A1F5CBE3_9BACT</name>
<dbReference type="EMBL" id="MEYV01000011">
    <property type="protein sequence ID" value="OGD40212.1"/>
    <property type="molecule type" value="Genomic_DNA"/>
</dbReference>
<dbReference type="AlphaFoldDB" id="A0A1F5CBE3"/>
<protein>
    <submittedName>
        <fullName evidence="1">Uncharacterized protein</fullName>
    </submittedName>
</protein>
<dbReference type="Proteomes" id="UP000177197">
    <property type="component" value="Unassembled WGS sequence"/>
</dbReference>
<accession>A0A1F5CBE3</accession>
<evidence type="ECO:0000313" key="1">
    <source>
        <dbReference type="EMBL" id="OGD40212.1"/>
    </source>
</evidence>